<dbReference type="OrthoDB" id="6782675at2759"/>
<dbReference type="PROSITE" id="PS50878">
    <property type="entry name" value="RT_POL"/>
    <property type="match status" value="1"/>
</dbReference>
<gene>
    <name evidence="3" type="ORF">B7P43_G14500</name>
</gene>
<dbReference type="EMBL" id="NEVH01022647">
    <property type="protein sequence ID" value="PNF18329.1"/>
    <property type="molecule type" value="Genomic_DNA"/>
</dbReference>
<dbReference type="InterPro" id="IPR000477">
    <property type="entry name" value="RT_dom"/>
</dbReference>
<proteinExistence type="predicted"/>
<dbReference type="AlphaFoldDB" id="A0A2J7PPT4"/>
<sequence>MNCKRKLLHCNANIKFNKTCLKEKLVPKYAYVKITTNNEAAKKTQIQAQTLRIKNEIKFLYKKKQQLNTQLYHIHIHNANTWQRTWNNIEQSIEEKLQQDIETTYLKQQQKINNMKKTQNINITSKNIQYMRVVNQTNIQFTHEETQLLSKGLKYNLHHKNKKWIETLALEAETAVNNLDITEQSYYRHLIAKKLKDIHKNNERNKTNKDKEDKREWKQIMNIKNKIEENKLIITKADKGKTLVILTQEEYKQKINLFIHNNQFIKIDKNPTQQYQRAVKQTLKQCNNIIQDKWRFTNMNPTAPNLHATIKLHKPNTPIRPIINWKNAPAYEMTRKLAKVLHDYLELPNTYNVKNSSHLMLDLQAIKLNENIRLCSFDIENMYTNIPKTNTIDIINTILGKNHKINKESHKEIMHMLKTVFEQNYFQIDEEYYKQTDGLAMGAPTSAIIAETYIQYMEHTQIYPILVKQQIVAYFRYVDDILIIYDEKITNIEHTLKEINELQQNIKFTIEREQQESINFLDITIYRNEDSLQFTIYRKPTQTDIIIPNSSCHPFEHKLSGINYLINRLNTYPITEKGKQIEKNIIKNILQNNGYDTNIIKRLNQTTRKQKSNTHDNEQHKTKWAIFTYSTKEVRKITKLFKDTQIKVAFRTRNTIENILKQKPQIDKYNKSGIYQMKCVDCPLKYIGQTGRTFNTRYKEHIHDIRNNDSNSGYSNHILNTGHAYGTITEVMEVVTTGKKGRHLNTLEKYHIYKISKKGLHMNDTHIETHNPIFQTIHEIYTD</sequence>
<dbReference type="GO" id="GO:0071897">
    <property type="term" value="P:DNA biosynthetic process"/>
    <property type="evidence" value="ECO:0007669"/>
    <property type="project" value="UniProtKB-ARBA"/>
</dbReference>
<comment type="caution">
    <text evidence="3">The sequence shown here is derived from an EMBL/GenBank/DDBJ whole genome shotgun (WGS) entry which is preliminary data.</text>
</comment>
<accession>A0A2J7PPT4</accession>
<dbReference type="InterPro" id="IPR043502">
    <property type="entry name" value="DNA/RNA_pol_sf"/>
</dbReference>
<feature type="coiled-coil region" evidence="1">
    <location>
        <begin position="485"/>
        <end position="512"/>
    </location>
</feature>
<dbReference type="Pfam" id="PF26215">
    <property type="entry name" value="HTH_animal"/>
    <property type="match status" value="1"/>
</dbReference>
<evidence type="ECO:0000313" key="4">
    <source>
        <dbReference type="Proteomes" id="UP000235965"/>
    </source>
</evidence>
<keyword evidence="1" id="KW-0175">Coiled coil</keyword>
<dbReference type="PANTHER" id="PTHR21301:SF10">
    <property type="entry name" value="REVERSE TRANSCRIPTASE DOMAIN-CONTAINING PROTEIN"/>
    <property type="match status" value="1"/>
</dbReference>
<evidence type="ECO:0000313" key="3">
    <source>
        <dbReference type="EMBL" id="PNF18329.1"/>
    </source>
</evidence>
<feature type="domain" description="Reverse transcriptase" evidence="2">
    <location>
        <begin position="293"/>
        <end position="566"/>
    </location>
</feature>
<organism evidence="3 4">
    <name type="scientific">Cryptotermes secundus</name>
    <dbReference type="NCBI Taxonomy" id="105785"/>
    <lineage>
        <taxon>Eukaryota</taxon>
        <taxon>Metazoa</taxon>
        <taxon>Ecdysozoa</taxon>
        <taxon>Arthropoda</taxon>
        <taxon>Hexapoda</taxon>
        <taxon>Insecta</taxon>
        <taxon>Pterygota</taxon>
        <taxon>Neoptera</taxon>
        <taxon>Polyneoptera</taxon>
        <taxon>Dictyoptera</taxon>
        <taxon>Blattodea</taxon>
        <taxon>Blattoidea</taxon>
        <taxon>Termitoidae</taxon>
        <taxon>Kalotermitidae</taxon>
        <taxon>Cryptotermitinae</taxon>
        <taxon>Cryptotermes</taxon>
    </lineage>
</organism>
<evidence type="ECO:0000259" key="2">
    <source>
        <dbReference type="PROSITE" id="PS50878"/>
    </source>
</evidence>
<dbReference type="PANTHER" id="PTHR21301">
    <property type="entry name" value="REVERSE TRANSCRIPTASE"/>
    <property type="match status" value="1"/>
</dbReference>
<dbReference type="InterPro" id="IPR058912">
    <property type="entry name" value="HTH_animal"/>
</dbReference>
<reference evidence="3 4" key="1">
    <citation type="submission" date="2017-12" db="EMBL/GenBank/DDBJ databases">
        <title>Hemimetabolous genomes reveal molecular basis of termite eusociality.</title>
        <authorList>
            <person name="Harrison M.C."/>
            <person name="Jongepier E."/>
            <person name="Robertson H.M."/>
            <person name="Arning N."/>
            <person name="Bitard-Feildel T."/>
            <person name="Chao H."/>
            <person name="Childers C.P."/>
            <person name="Dinh H."/>
            <person name="Doddapaneni H."/>
            <person name="Dugan S."/>
            <person name="Gowin J."/>
            <person name="Greiner C."/>
            <person name="Han Y."/>
            <person name="Hu H."/>
            <person name="Hughes D.S.T."/>
            <person name="Huylmans A.-K."/>
            <person name="Kemena C."/>
            <person name="Kremer L.P.M."/>
            <person name="Lee S.L."/>
            <person name="Lopez-Ezquerra A."/>
            <person name="Mallet L."/>
            <person name="Monroy-Kuhn J.M."/>
            <person name="Moser A."/>
            <person name="Murali S.C."/>
            <person name="Muzny D.M."/>
            <person name="Otani S."/>
            <person name="Piulachs M.-D."/>
            <person name="Poelchau M."/>
            <person name="Qu J."/>
            <person name="Schaub F."/>
            <person name="Wada-Katsumata A."/>
            <person name="Worley K.C."/>
            <person name="Xie Q."/>
            <person name="Ylla G."/>
            <person name="Poulsen M."/>
            <person name="Gibbs R.A."/>
            <person name="Schal C."/>
            <person name="Richards S."/>
            <person name="Belles X."/>
            <person name="Korb J."/>
            <person name="Bornberg-Bauer E."/>
        </authorList>
    </citation>
    <scope>NUCLEOTIDE SEQUENCE [LARGE SCALE GENOMIC DNA]</scope>
    <source>
        <tissue evidence="3">Whole body</tissue>
    </source>
</reference>
<evidence type="ECO:0000256" key="1">
    <source>
        <dbReference type="SAM" id="Coils"/>
    </source>
</evidence>
<dbReference type="SUPFAM" id="SSF56672">
    <property type="entry name" value="DNA/RNA polymerases"/>
    <property type="match status" value="1"/>
</dbReference>
<protein>
    <recommendedName>
        <fullName evidence="2">Reverse transcriptase domain-containing protein</fullName>
    </recommendedName>
</protein>
<name>A0A2J7PPT4_9NEOP</name>
<dbReference type="Proteomes" id="UP000235965">
    <property type="component" value="Unassembled WGS sequence"/>
</dbReference>
<keyword evidence="4" id="KW-1185">Reference proteome</keyword>